<dbReference type="PANTHER" id="PTHR42877:SF4">
    <property type="entry name" value="FAD_NAD(P)-BINDING DOMAIN-CONTAINING PROTEIN-RELATED"/>
    <property type="match status" value="1"/>
</dbReference>
<keyword evidence="3" id="KW-0560">Oxidoreductase</keyword>
<evidence type="ECO:0000256" key="2">
    <source>
        <dbReference type="ARBA" id="ARBA00022827"/>
    </source>
</evidence>
<sequence length="498" mass="55601">MMNHAIPSHRRPLRYAIIGGGMSGLLAGIKLKERGEDDFTIFEKAEAIGGTWRDNRYPGVACDTSAHSYTFSFAPNPDWSSYFAPGGEIRQYFERLVSRYGIAPHLRLNTQVTACDWREDHWRVTTADGSSLDVDVVIAASGVLHHPNIPEIPGLDTFSGARFHSAQWDDGEPMEKRRIGVIGNGSTGVQLVSALAGTAAHLVHFQRTPQWIMPCTNRKFTEAEKQEFRTDPAKLEAARNDPAAVARRARFTAAIIDAQSPELLEIQEEAERNLDQSVRDPALRELLRPDYRAACKRLVFSEDYYQVVQQPNVTLAMGGIERIEPSGVRMADGTFHELDVIVLATGFKTNQFIRPTQVKGVDGRLLDDAWAPNPTAYYAVCVSGFPNFFMLNGPTGPVGNFSLTDIAERQWGYIDQLIDELRAGHCVAISPSPEAHAEYDRQREEASRETVFASGCKSWYLDAAGVPQIWPWSYAHFIEVMREPCLDDFVLRRSLTPA</sequence>
<reference evidence="4 5" key="1">
    <citation type="journal article" date="2012" name="J. Bacteriol.">
        <title>Genome sequence of benzo(a)pyrene-degrading bacterium Novosphingobium pentaromativorans US6-1.</title>
        <authorList>
            <person name="Luo Y.R."/>
            <person name="Kang S.G."/>
            <person name="Kim S.J."/>
            <person name="Kim M.R."/>
            <person name="Li N."/>
            <person name="Lee J.H."/>
            <person name="Kwon K.K."/>
        </authorList>
    </citation>
    <scope>NUCLEOTIDE SEQUENCE [LARGE SCALE GENOMIC DNA]</scope>
    <source>
        <strain evidence="4 5">US6-1</strain>
    </source>
</reference>
<dbReference type="Pfam" id="PF00743">
    <property type="entry name" value="FMO-like"/>
    <property type="match status" value="1"/>
</dbReference>
<gene>
    <name evidence="4" type="ORF">NSU_2256</name>
</gene>
<evidence type="ECO:0000313" key="4">
    <source>
        <dbReference type="EMBL" id="EHJ60747.1"/>
    </source>
</evidence>
<evidence type="ECO:0000256" key="1">
    <source>
        <dbReference type="ARBA" id="ARBA00022630"/>
    </source>
</evidence>
<keyword evidence="2" id="KW-0274">FAD</keyword>
<organism evidence="4 5">
    <name type="scientific">Novosphingobium pentaromativorans US6-1</name>
    <dbReference type="NCBI Taxonomy" id="1088721"/>
    <lineage>
        <taxon>Bacteria</taxon>
        <taxon>Pseudomonadati</taxon>
        <taxon>Pseudomonadota</taxon>
        <taxon>Alphaproteobacteria</taxon>
        <taxon>Sphingomonadales</taxon>
        <taxon>Sphingomonadaceae</taxon>
        <taxon>Novosphingobium</taxon>
    </lineage>
</organism>
<dbReference type="GO" id="GO:0050660">
    <property type="term" value="F:flavin adenine dinucleotide binding"/>
    <property type="evidence" value="ECO:0007669"/>
    <property type="project" value="InterPro"/>
</dbReference>
<dbReference type="Proteomes" id="UP000004030">
    <property type="component" value="Unassembled WGS sequence"/>
</dbReference>
<dbReference type="eggNOG" id="COG2072">
    <property type="taxonomic scope" value="Bacteria"/>
</dbReference>
<accession>G6ED35</accession>
<dbReference type="GO" id="GO:0050661">
    <property type="term" value="F:NADP binding"/>
    <property type="evidence" value="ECO:0007669"/>
    <property type="project" value="InterPro"/>
</dbReference>
<evidence type="ECO:0000313" key="5">
    <source>
        <dbReference type="Proteomes" id="UP000004030"/>
    </source>
</evidence>
<proteinExistence type="predicted"/>
<dbReference type="SUPFAM" id="SSF51905">
    <property type="entry name" value="FAD/NAD(P)-binding domain"/>
    <property type="match status" value="2"/>
</dbReference>
<dbReference type="STRING" id="1088721.JI59_08795"/>
<keyword evidence="1" id="KW-0285">Flavoprotein</keyword>
<dbReference type="GO" id="GO:0004499">
    <property type="term" value="F:N,N-dimethylaniline monooxygenase activity"/>
    <property type="evidence" value="ECO:0007669"/>
    <property type="project" value="InterPro"/>
</dbReference>
<dbReference type="KEGG" id="npn:JI59_08795"/>
<keyword evidence="5" id="KW-1185">Reference proteome</keyword>
<dbReference type="Gene3D" id="3.50.50.60">
    <property type="entry name" value="FAD/NAD(P)-binding domain"/>
    <property type="match status" value="2"/>
</dbReference>
<dbReference type="OrthoDB" id="312624at2"/>
<comment type="caution">
    <text evidence="4">The sequence shown here is derived from an EMBL/GenBank/DDBJ whole genome shotgun (WGS) entry which is preliminary data.</text>
</comment>
<dbReference type="PRINTS" id="PR00411">
    <property type="entry name" value="PNDRDTASEI"/>
</dbReference>
<dbReference type="InterPro" id="IPR036188">
    <property type="entry name" value="FAD/NAD-bd_sf"/>
</dbReference>
<dbReference type="InterPro" id="IPR051209">
    <property type="entry name" value="FAD-bind_Monooxygenase_sf"/>
</dbReference>
<dbReference type="PANTHER" id="PTHR42877">
    <property type="entry name" value="L-ORNITHINE N(5)-MONOOXYGENASE-RELATED"/>
    <property type="match status" value="1"/>
</dbReference>
<name>G6ED35_9SPHN</name>
<dbReference type="AlphaFoldDB" id="G6ED35"/>
<protein>
    <submittedName>
        <fullName evidence="4">FAD dependent oxidoreductase</fullName>
    </submittedName>
</protein>
<dbReference type="EMBL" id="AGFM01000031">
    <property type="protein sequence ID" value="EHJ60747.1"/>
    <property type="molecule type" value="Genomic_DNA"/>
</dbReference>
<dbReference type="InterPro" id="IPR020946">
    <property type="entry name" value="Flavin_mOase-like"/>
</dbReference>
<evidence type="ECO:0000256" key="3">
    <source>
        <dbReference type="ARBA" id="ARBA00023002"/>
    </source>
</evidence>
<dbReference type="PATRIC" id="fig|1088721.3.peg.2236"/>